<evidence type="ECO:0000313" key="8">
    <source>
        <dbReference type="Proteomes" id="UP000310263"/>
    </source>
</evidence>
<comment type="caution">
    <text evidence="7">The sequence shown here is derived from an EMBL/GenBank/DDBJ whole genome shotgun (WGS) entry which is preliminary data.</text>
</comment>
<evidence type="ECO:0000256" key="2">
    <source>
        <dbReference type="ARBA" id="ARBA00022692"/>
    </source>
</evidence>
<feature type="transmembrane region" description="Helical" evidence="5">
    <location>
        <begin position="243"/>
        <end position="269"/>
    </location>
</feature>
<dbReference type="GO" id="GO:0016020">
    <property type="term" value="C:membrane"/>
    <property type="evidence" value="ECO:0007669"/>
    <property type="project" value="UniProtKB-SubCell"/>
</dbReference>
<evidence type="ECO:0000256" key="3">
    <source>
        <dbReference type="ARBA" id="ARBA00022989"/>
    </source>
</evidence>
<dbReference type="Gene3D" id="3.40.1710.10">
    <property type="entry name" value="abc type-2 transporter like domain"/>
    <property type="match status" value="1"/>
</dbReference>
<keyword evidence="4 5" id="KW-0472">Membrane</keyword>
<evidence type="ECO:0000259" key="6">
    <source>
        <dbReference type="Pfam" id="PF12698"/>
    </source>
</evidence>
<protein>
    <submittedName>
        <fullName evidence="7">ABC transporter permease</fullName>
    </submittedName>
</protein>
<feature type="transmembrane region" description="Helical" evidence="5">
    <location>
        <begin position="202"/>
        <end position="222"/>
    </location>
</feature>
<evidence type="ECO:0000256" key="4">
    <source>
        <dbReference type="ARBA" id="ARBA00023136"/>
    </source>
</evidence>
<reference evidence="7 8" key="1">
    <citation type="submission" date="2019-04" db="EMBL/GenBank/DDBJ databases">
        <title>Microbes associate with the intestines of laboratory mice.</title>
        <authorList>
            <person name="Navarre W."/>
            <person name="Wong E."/>
            <person name="Huang K."/>
            <person name="Tropini C."/>
            <person name="Ng K."/>
            <person name="Yu B."/>
        </authorList>
    </citation>
    <scope>NUCLEOTIDE SEQUENCE [LARGE SCALE GENOMIC DNA]</scope>
    <source>
        <strain evidence="7 8">NM07_P-09</strain>
    </source>
</reference>
<feature type="transmembrane region" description="Helical" evidence="5">
    <location>
        <begin position="374"/>
        <end position="395"/>
    </location>
</feature>
<gene>
    <name evidence="7" type="ORF">E5334_03180</name>
</gene>
<feature type="domain" description="ABC-2 type transporter transmembrane" evidence="6">
    <location>
        <begin position="30"/>
        <end position="394"/>
    </location>
</feature>
<dbReference type="Proteomes" id="UP000310263">
    <property type="component" value="Unassembled WGS sequence"/>
</dbReference>
<accession>A0A4S2F0P7</accession>
<dbReference type="OrthoDB" id="3190494at2"/>
<proteinExistence type="predicted"/>
<feature type="transmembrane region" description="Helical" evidence="5">
    <location>
        <begin position="313"/>
        <end position="332"/>
    </location>
</feature>
<organism evidence="7 8">
    <name type="scientific">Muricaecibacterium torontonense</name>
    <dbReference type="NCBI Taxonomy" id="3032871"/>
    <lineage>
        <taxon>Bacteria</taxon>
        <taxon>Bacillati</taxon>
        <taxon>Actinomycetota</taxon>
        <taxon>Coriobacteriia</taxon>
        <taxon>Coriobacteriales</taxon>
        <taxon>Atopobiaceae</taxon>
        <taxon>Muricaecibacterium</taxon>
    </lineage>
</organism>
<evidence type="ECO:0000256" key="1">
    <source>
        <dbReference type="ARBA" id="ARBA00004141"/>
    </source>
</evidence>
<feature type="transmembrane region" description="Helical" evidence="5">
    <location>
        <begin position="275"/>
        <end position="301"/>
    </location>
</feature>
<dbReference type="Pfam" id="PF12698">
    <property type="entry name" value="ABC2_membrane_3"/>
    <property type="match status" value="1"/>
</dbReference>
<sequence>MRVCKYALKMAARRPLFFLIYAVGLSVMGVVMALAVTGAEPAGSLQDVVRPQLQWGLVDEDHSQLAAGLIDSLGELGPRVEVAQDRLAQEEAVAQGSVDCLFIVPAGFEEAFLTAARAGESLPSLDAAYGFTGAGGALASAAAERWLASAALAAAAHPEASAAQVAEEAARAARKTASVELMATPDAAEAGSANAFTFYLEWSIYTTVASIIACTAALFTTFNRTDVRRRDLASPLTYRSFTLQVALAALAVTLACWFVSTAIGLLVFWQDALALGTIGLAFTLLASLAFMLFPLSVSFLAGQFGVSSQGANALGNLLGMAISFMGGAWISMTLLGSEIQAVARFTPGWWYTNALMSAQELAGSSHAAAVGSSILTDVGVVALFSVVLFCIALIAGKLREQTTCAGGNGAVQES</sequence>
<keyword evidence="2 5" id="KW-0812">Transmembrane</keyword>
<keyword evidence="8" id="KW-1185">Reference proteome</keyword>
<dbReference type="AlphaFoldDB" id="A0A4S2F0P7"/>
<evidence type="ECO:0000256" key="5">
    <source>
        <dbReference type="SAM" id="Phobius"/>
    </source>
</evidence>
<dbReference type="RefSeq" id="WP_136012178.1">
    <property type="nucleotide sequence ID" value="NZ_SRYE01000002.1"/>
</dbReference>
<evidence type="ECO:0000313" key="7">
    <source>
        <dbReference type="EMBL" id="TGY62449.1"/>
    </source>
</evidence>
<name>A0A4S2F0P7_9ACTN</name>
<dbReference type="EMBL" id="SRYE01000002">
    <property type="protein sequence ID" value="TGY62449.1"/>
    <property type="molecule type" value="Genomic_DNA"/>
</dbReference>
<dbReference type="InterPro" id="IPR013525">
    <property type="entry name" value="ABC2_TM"/>
</dbReference>
<keyword evidence="3 5" id="KW-1133">Transmembrane helix</keyword>
<comment type="subcellular location">
    <subcellularLocation>
        <location evidence="1">Membrane</location>
        <topology evidence="1">Multi-pass membrane protein</topology>
    </subcellularLocation>
</comment>
<dbReference type="GO" id="GO:0140359">
    <property type="term" value="F:ABC-type transporter activity"/>
    <property type="evidence" value="ECO:0007669"/>
    <property type="project" value="InterPro"/>
</dbReference>